<dbReference type="GO" id="GO:0000287">
    <property type="term" value="F:magnesium ion binding"/>
    <property type="evidence" value="ECO:0007669"/>
    <property type="project" value="InterPro"/>
</dbReference>
<accession>A0A5C4JD50</accession>
<dbReference type="CDD" id="cd02002">
    <property type="entry name" value="TPP_BFDC"/>
    <property type="match status" value="1"/>
</dbReference>
<dbReference type="AlphaFoldDB" id="A0A5C4JD50"/>
<dbReference type="PANTHER" id="PTHR18968:SF133">
    <property type="entry name" value="BENZOYLFORMATE DECARBOXYLASE"/>
    <property type="match status" value="1"/>
</dbReference>
<feature type="domain" description="Aldehyde dehydrogenase" evidence="4">
    <location>
        <begin position="1"/>
        <end position="35"/>
    </location>
</feature>
<protein>
    <submittedName>
        <fullName evidence="6">Aldehyde dehydrogenase family protein</fullName>
    </submittedName>
</protein>
<evidence type="ECO:0000313" key="7">
    <source>
        <dbReference type="Proteomes" id="UP000309174"/>
    </source>
</evidence>
<organism evidence="6 7">
    <name type="scientific">Actinomadura soli</name>
    <dbReference type="NCBI Taxonomy" id="2508997"/>
    <lineage>
        <taxon>Bacteria</taxon>
        <taxon>Bacillati</taxon>
        <taxon>Actinomycetota</taxon>
        <taxon>Actinomycetes</taxon>
        <taxon>Streptosporangiales</taxon>
        <taxon>Thermomonosporaceae</taxon>
        <taxon>Actinomadura</taxon>
    </lineage>
</organism>
<dbReference type="GO" id="GO:0003984">
    <property type="term" value="F:acetolactate synthase activity"/>
    <property type="evidence" value="ECO:0007669"/>
    <property type="project" value="TreeGrafter"/>
</dbReference>
<dbReference type="SUPFAM" id="SSF52518">
    <property type="entry name" value="Thiamin diphosphate-binding fold (THDP-binding)"/>
    <property type="match status" value="1"/>
</dbReference>
<dbReference type="InterPro" id="IPR000399">
    <property type="entry name" value="TPP-bd_CS"/>
</dbReference>
<dbReference type="InterPro" id="IPR045229">
    <property type="entry name" value="TPP_enz"/>
</dbReference>
<feature type="region of interest" description="Disordered" evidence="3">
    <location>
        <begin position="31"/>
        <end position="58"/>
    </location>
</feature>
<dbReference type="Pfam" id="PF00171">
    <property type="entry name" value="Aldedh"/>
    <property type="match status" value="1"/>
</dbReference>
<evidence type="ECO:0000256" key="3">
    <source>
        <dbReference type="SAM" id="MobiDB-lite"/>
    </source>
</evidence>
<dbReference type="Proteomes" id="UP000309174">
    <property type="component" value="Unassembled WGS sequence"/>
</dbReference>
<evidence type="ECO:0000259" key="5">
    <source>
        <dbReference type="Pfam" id="PF02775"/>
    </source>
</evidence>
<evidence type="ECO:0000256" key="2">
    <source>
        <dbReference type="ARBA" id="ARBA00023052"/>
    </source>
</evidence>
<dbReference type="InterPro" id="IPR016163">
    <property type="entry name" value="Ald_DH_C"/>
</dbReference>
<evidence type="ECO:0000256" key="1">
    <source>
        <dbReference type="ARBA" id="ARBA00007812"/>
    </source>
</evidence>
<dbReference type="InterPro" id="IPR029061">
    <property type="entry name" value="THDP-binding"/>
</dbReference>
<dbReference type="GO" id="GO:0030976">
    <property type="term" value="F:thiamine pyrophosphate binding"/>
    <property type="evidence" value="ECO:0007669"/>
    <property type="project" value="InterPro"/>
</dbReference>
<evidence type="ECO:0000313" key="6">
    <source>
        <dbReference type="EMBL" id="TMR01261.1"/>
    </source>
</evidence>
<comment type="similarity">
    <text evidence="1">Belongs to the TPP enzyme family.</text>
</comment>
<dbReference type="Gene3D" id="3.40.50.970">
    <property type="match status" value="1"/>
</dbReference>
<feature type="domain" description="Thiamine pyrophosphate enzyme TPP-binding" evidence="5">
    <location>
        <begin position="105"/>
        <end position="244"/>
    </location>
</feature>
<dbReference type="InterPro" id="IPR011766">
    <property type="entry name" value="TPP_enzyme_TPP-bd"/>
</dbReference>
<keyword evidence="2" id="KW-0786">Thiamine pyrophosphate</keyword>
<dbReference type="GO" id="GO:0016620">
    <property type="term" value="F:oxidoreductase activity, acting on the aldehyde or oxo group of donors, NAD or NADP as acceptor"/>
    <property type="evidence" value="ECO:0007669"/>
    <property type="project" value="InterPro"/>
</dbReference>
<keyword evidence="7" id="KW-1185">Reference proteome</keyword>
<reference evidence="6 7" key="1">
    <citation type="submission" date="2019-05" db="EMBL/GenBank/DDBJ databases">
        <title>Draft genome sequence of Actinomadura sp. 14C53.</title>
        <authorList>
            <person name="Saricaoglu S."/>
            <person name="Isik K."/>
        </authorList>
    </citation>
    <scope>NUCLEOTIDE SEQUENCE [LARGE SCALE GENOMIC DNA]</scope>
    <source>
        <strain evidence="6 7">14C53</strain>
    </source>
</reference>
<dbReference type="SUPFAM" id="SSF53720">
    <property type="entry name" value="ALDH-like"/>
    <property type="match status" value="1"/>
</dbReference>
<name>A0A5C4JD50_9ACTN</name>
<dbReference type="InterPro" id="IPR015590">
    <property type="entry name" value="Aldehyde_DH_dom"/>
</dbReference>
<proteinExistence type="inferred from homology"/>
<sequence length="255" mass="26625">MRIYSEESFGPVLSIIEADGTDHAVEIANDTEYGRLGRRDPAGQRPVVPRPGTVPIVNQGTAPMTAPDPGEPLRPAHVFDLLARLLPADAVVVEETPSSRPELHRRVPARTPLGFLSAAAGGLGFGLPAAVGVKLGAPDRPVVAVLGDGSSLYGIQGLWSAAHYRAGVLFVVLANGGYAIMDRLAEQAGHGKPPWPGFTEVSVSAIAAGFGCPAQRVASHDELTRILAEVVPSLADLQAPLLLDVEVAPDPTYGF</sequence>
<dbReference type="EMBL" id="VCKW01000063">
    <property type="protein sequence ID" value="TMR01261.1"/>
    <property type="molecule type" value="Genomic_DNA"/>
</dbReference>
<dbReference type="Gene3D" id="3.40.309.10">
    <property type="entry name" value="Aldehyde Dehydrogenase, Chain A, domain 2"/>
    <property type="match status" value="1"/>
</dbReference>
<comment type="caution">
    <text evidence="6">The sequence shown here is derived from an EMBL/GenBank/DDBJ whole genome shotgun (WGS) entry which is preliminary data.</text>
</comment>
<feature type="compositionally biased region" description="Basic and acidic residues" evidence="3">
    <location>
        <begin position="32"/>
        <end position="42"/>
    </location>
</feature>
<dbReference type="OrthoDB" id="2443624at2"/>
<dbReference type="GO" id="GO:0050660">
    <property type="term" value="F:flavin adenine dinucleotide binding"/>
    <property type="evidence" value="ECO:0007669"/>
    <property type="project" value="TreeGrafter"/>
</dbReference>
<gene>
    <name evidence="6" type="ORF">ETD83_14680</name>
</gene>
<evidence type="ECO:0000259" key="4">
    <source>
        <dbReference type="Pfam" id="PF00171"/>
    </source>
</evidence>
<dbReference type="Pfam" id="PF02775">
    <property type="entry name" value="TPP_enzyme_C"/>
    <property type="match status" value="1"/>
</dbReference>
<dbReference type="InterPro" id="IPR016161">
    <property type="entry name" value="Ald_DH/histidinol_DH"/>
</dbReference>
<dbReference type="PROSITE" id="PS00187">
    <property type="entry name" value="TPP_ENZYMES"/>
    <property type="match status" value="1"/>
</dbReference>
<dbReference type="PANTHER" id="PTHR18968">
    <property type="entry name" value="THIAMINE PYROPHOSPHATE ENZYMES"/>
    <property type="match status" value="1"/>
</dbReference>